<dbReference type="AlphaFoldDB" id="A0A2B0WTJ8"/>
<evidence type="ECO:0000256" key="1">
    <source>
        <dbReference type="ARBA" id="ARBA00022679"/>
    </source>
</evidence>
<dbReference type="GO" id="GO:0000287">
    <property type="term" value="F:magnesium ion binding"/>
    <property type="evidence" value="ECO:0007669"/>
    <property type="project" value="InterPro"/>
</dbReference>
<reference evidence="3 4" key="1">
    <citation type="submission" date="2017-09" db="EMBL/GenBank/DDBJ databases">
        <title>Large-scale bioinformatics analysis of Bacillus genomes uncovers conserved roles of natural products in bacterial physiology.</title>
        <authorList>
            <consortium name="Agbiome Team Llc"/>
            <person name="Bleich R.M."/>
            <person name="Grubbs K.J."/>
            <person name="Santa Maria K.C."/>
            <person name="Allen S.E."/>
            <person name="Farag S."/>
            <person name="Shank E.A."/>
            <person name="Bowers A."/>
        </authorList>
    </citation>
    <scope>NUCLEOTIDE SEQUENCE [LARGE SCALE GENOMIC DNA]</scope>
    <source>
        <strain evidence="3 4">AFS081271</strain>
    </source>
</reference>
<dbReference type="GO" id="GO:0008897">
    <property type="term" value="F:holo-[acyl-carrier-protein] synthase activity"/>
    <property type="evidence" value="ECO:0007669"/>
    <property type="project" value="InterPro"/>
</dbReference>
<dbReference type="SUPFAM" id="SSF56214">
    <property type="entry name" value="4'-phosphopantetheinyl transferase"/>
    <property type="match status" value="2"/>
</dbReference>
<dbReference type="RefSeq" id="WP_098556969.1">
    <property type="nucleotide sequence ID" value="NZ_NUXH01000131.1"/>
</dbReference>
<comment type="caution">
    <text evidence="3">The sequence shown here is derived from an EMBL/GenBank/DDBJ whole genome shotgun (WGS) entry which is preliminary data.</text>
</comment>
<protein>
    <recommendedName>
        <fullName evidence="2">4'-phosphopantetheinyl transferase domain-containing protein</fullName>
    </recommendedName>
</protein>
<evidence type="ECO:0000313" key="3">
    <source>
        <dbReference type="EMBL" id="PFL56255.1"/>
    </source>
</evidence>
<dbReference type="Proteomes" id="UP000222851">
    <property type="component" value="Unassembled WGS sequence"/>
</dbReference>
<dbReference type="EMBL" id="NUXH01000131">
    <property type="protein sequence ID" value="PFL56255.1"/>
    <property type="molecule type" value="Genomic_DNA"/>
</dbReference>
<keyword evidence="1" id="KW-0808">Transferase</keyword>
<sequence>MLQEYGMKLFDKHQEDQNVFLFVCKGIDKLDLNKVGEILHDKEKEHYYSIECLERKKSYLFGRYCVKRAMILNGMIKKKREVCIDYGEFNHPIVTQGNEKNIQVSLSHSNDVAVSLLFTQKHILGIDIEKITNESAHIVSEILFDEERNLIQKEHENIILVSMWSAKEALAKSLRIGFSASLKIFEICEIYFKENKLNVYFTFFPHLKVEGIILNDYILSIACLKQHELISNHQKISIEFID</sequence>
<gene>
    <name evidence="3" type="ORF">COJ30_25350</name>
</gene>
<dbReference type="Gene3D" id="3.90.470.20">
    <property type="entry name" value="4'-phosphopantetheinyl transferase domain"/>
    <property type="match status" value="2"/>
</dbReference>
<accession>A0A2B0WTJ8</accession>
<dbReference type="InterPro" id="IPR008278">
    <property type="entry name" value="4-PPantetheinyl_Trfase_dom"/>
</dbReference>
<evidence type="ECO:0000313" key="4">
    <source>
        <dbReference type="Proteomes" id="UP000222851"/>
    </source>
</evidence>
<dbReference type="InterPro" id="IPR037143">
    <property type="entry name" value="4-PPantetheinyl_Trfase_dom_sf"/>
</dbReference>
<organism evidence="3 4">
    <name type="scientific">Bacillus anthracis</name>
    <name type="common">anthrax bacterium</name>
    <dbReference type="NCBI Taxonomy" id="1392"/>
    <lineage>
        <taxon>Bacteria</taxon>
        <taxon>Bacillati</taxon>
        <taxon>Bacillota</taxon>
        <taxon>Bacilli</taxon>
        <taxon>Bacillales</taxon>
        <taxon>Bacillaceae</taxon>
        <taxon>Bacillus</taxon>
        <taxon>Bacillus cereus group</taxon>
    </lineage>
</organism>
<feature type="domain" description="4'-phosphopantetheinyl transferase" evidence="2">
    <location>
        <begin position="124"/>
        <end position="221"/>
    </location>
</feature>
<proteinExistence type="predicted"/>
<name>A0A2B0WTJ8_BACAN</name>
<dbReference type="Pfam" id="PF01648">
    <property type="entry name" value="ACPS"/>
    <property type="match status" value="1"/>
</dbReference>
<evidence type="ECO:0000259" key="2">
    <source>
        <dbReference type="Pfam" id="PF01648"/>
    </source>
</evidence>